<accession>T0L6U8</accession>
<name>T0L6U8_9MICR</name>
<dbReference type="EMBL" id="KE647313">
    <property type="protein sequence ID" value="EQB60244.1"/>
    <property type="molecule type" value="Genomic_DNA"/>
</dbReference>
<keyword evidence="2" id="KW-1185">Reference proteome</keyword>
<proteinExistence type="predicted"/>
<dbReference type="Proteomes" id="UP000053780">
    <property type="component" value="Unassembled WGS sequence"/>
</dbReference>
<organism evidence="1 2">
    <name type="scientific">Vairimorpha apis BRL 01</name>
    <dbReference type="NCBI Taxonomy" id="1037528"/>
    <lineage>
        <taxon>Eukaryota</taxon>
        <taxon>Fungi</taxon>
        <taxon>Fungi incertae sedis</taxon>
        <taxon>Microsporidia</taxon>
        <taxon>Nosematidae</taxon>
        <taxon>Vairimorpha</taxon>
    </lineage>
</organism>
<sequence>MYLLFTFSYSSSVFSDPMSKNVAKNILTSEKSFNKNAILHDFTIVLNCCNTFPSSIKKDQENKNTEPTFDDFCDNKNFKYNDCNDSSTDISSKYSDDDTNSIDNFSDEEANFITISSKVNHIKNKITNCISKEASTSIVKNVVHIFDAKRFSNFSKNN</sequence>
<reference evidence="1 2" key="1">
    <citation type="journal article" date="2013" name="BMC Genomics">
        <title>Genome sequencing and comparative genomics of honey bee microsporidia, Nosema apis reveal novel insights into host-parasite interactions.</title>
        <authorList>
            <person name="Chen Yp."/>
            <person name="Pettis J.S."/>
            <person name="Zhao Y."/>
            <person name="Liu X."/>
            <person name="Tallon L.J."/>
            <person name="Sadzewicz L.D."/>
            <person name="Li R."/>
            <person name="Zheng H."/>
            <person name="Huang S."/>
            <person name="Zhang X."/>
            <person name="Hamilton M.C."/>
            <person name="Pernal S.F."/>
            <person name="Melathopoulos A.P."/>
            <person name="Yan X."/>
            <person name="Evans J.D."/>
        </authorList>
    </citation>
    <scope>NUCLEOTIDE SEQUENCE [LARGE SCALE GENOMIC DNA]</scope>
    <source>
        <strain evidence="1 2">BRL 01</strain>
    </source>
</reference>
<dbReference type="AlphaFoldDB" id="T0L6U8"/>
<gene>
    <name evidence="1" type="ORF">NAPIS_ORF02194</name>
</gene>
<evidence type="ECO:0000313" key="2">
    <source>
        <dbReference type="Proteomes" id="UP000053780"/>
    </source>
</evidence>
<protein>
    <submittedName>
        <fullName evidence="1">Uncharacterized protein</fullName>
    </submittedName>
</protein>
<dbReference type="VEuPathDB" id="MicrosporidiaDB:NAPIS_ORF02194"/>
<dbReference type="HOGENOM" id="CLU_1669891_0_0_1"/>
<evidence type="ECO:0000313" key="1">
    <source>
        <dbReference type="EMBL" id="EQB60244.1"/>
    </source>
</evidence>